<reference evidence="2" key="1">
    <citation type="submission" date="2023-07" db="EMBL/GenBank/DDBJ databases">
        <title>Chromosome-level Genome Assembly of Striped Snakehead (Channa striata).</title>
        <authorList>
            <person name="Liu H."/>
        </authorList>
    </citation>
    <scope>NUCLEOTIDE SEQUENCE</scope>
    <source>
        <strain evidence="2">Gz</strain>
        <tissue evidence="2">Muscle</tissue>
    </source>
</reference>
<name>A0AA88LEQ5_CHASR</name>
<keyword evidence="3" id="KW-1185">Reference proteome</keyword>
<sequence length="812" mass="89885">MALATKNSSGISFCGTPRGNVCPGPHVEVVRYDAFIAYLTKEIGGGGSLADGALIECLVKHRELVSGPRVWSPRARAYLQFDAQIHGAFASLKPRGPTSVRFLGKLLPVYCRLCFLRDRHGEARAEARALLARLKDASGIDATAASASLRFEIRALEYLIENLSSAPPPEWGYACQSSDVSAEAKIAVELLWSHLVLVYAGNRRLLLCNVELFFSRPERSTALCPSELRAALFTHGKHEPFAPRRARVRGIGLGSPAGRDCPVLPPPSRGSSRGRSPRGSAAQTERLCESRVSRLCWLEPSPDALGLRRSPSAAGTPVCRSPEETDATLRASGSCVVELENAVLLHVLHVNTVGNQKFSATVFSERLRRYARIQSNTTKTVMLSRLRFVSDKKRLSSHHGYRNTRIEFSSNPSPAANYTSNAKHPLQSYFRGLFDTVSLAQGTCVVSTKPFAVSNENLTCSRVRSAAEELPTALSAMASMLEIHVHLNRLCCELAQERRGTLTSREKLCLVYLTETYFLRVRDRSRPEHWRGYREAVRGAFVERYRSRLSSFQDKALSNYHAKNPEFIHLVPWLVDNPTALHAEMLLGHEAYLREEGKWNARAELIAAVTCHVESDPTRRPPDGFPCLRAVDFRLPDTASARSGSPWTSPPERPRARPPLLGKANGERPSKRALTKRAPTHPSSILRIWDITNGHYETTLRLAGREDTRSRAESLVRSHVRGLQELRESCVARLKKVEAYVEELRVRELGTGGAGGREGARSCEALAGEWHFLHMPRGDVFGYMKLVPETLSVVEAATGSAVGGRNSRCRPR</sequence>
<accession>A0AA88LEQ5</accession>
<evidence type="ECO:0000313" key="3">
    <source>
        <dbReference type="Proteomes" id="UP001187415"/>
    </source>
</evidence>
<gene>
    <name evidence="2" type="ORF">Q5P01_000751</name>
</gene>
<evidence type="ECO:0000313" key="2">
    <source>
        <dbReference type="EMBL" id="KAK2813594.1"/>
    </source>
</evidence>
<feature type="compositionally biased region" description="Low complexity" evidence="1">
    <location>
        <begin position="269"/>
        <end position="280"/>
    </location>
</feature>
<feature type="region of interest" description="Disordered" evidence="1">
    <location>
        <begin position="254"/>
        <end position="286"/>
    </location>
</feature>
<comment type="caution">
    <text evidence="2">The sequence shown here is derived from an EMBL/GenBank/DDBJ whole genome shotgun (WGS) entry which is preliminary data.</text>
</comment>
<evidence type="ECO:0000256" key="1">
    <source>
        <dbReference type="SAM" id="MobiDB-lite"/>
    </source>
</evidence>
<organism evidence="2 3">
    <name type="scientific">Channa striata</name>
    <name type="common">Snakehead murrel</name>
    <name type="synonym">Ophicephalus striatus</name>
    <dbReference type="NCBI Taxonomy" id="64152"/>
    <lineage>
        <taxon>Eukaryota</taxon>
        <taxon>Metazoa</taxon>
        <taxon>Chordata</taxon>
        <taxon>Craniata</taxon>
        <taxon>Vertebrata</taxon>
        <taxon>Euteleostomi</taxon>
        <taxon>Actinopterygii</taxon>
        <taxon>Neopterygii</taxon>
        <taxon>Teleostei</taxon>
        <taxon>Neoteleostei</taxon>
        <taxon>Acanthomorphata</taxon>
        <taxon>Anabantaria</taxon>
        <taxon>Anabantiformes</taxon>
        <taxon>Channoidei</taxon>
        <taxon>Channidae</taxon>
        <taxon>Channa</taxon>
    </lineage>
</organism>
<protein>
    <submittedName>
        <fullName evidence="2">Uncharacterized protein</fullName>
    </submittedName>
</protein>
<dbReference type="Proteomes" id="UP001187415">
    <property type="component" value="Unassembled WGS sequence"/>
</dbReference>
<proteinExistence type="predicted"/>
<dbReference type="AlphaFoldDB" id="A0AA88LEQ5"/>
<feature type="region of interest" description="Disordered" evidence="1">
    <location>
        <begin position="639"/>
        <end position="679"/>
    </location>
</feature>
<dbReference type="EMBL" id="JAUPFM010000081">
    <property type="protein sequence ID" value="KAK2813594.1"/>
    <property type="molecule type" value="Genomic_DNA"/>
</dbReference>